<evidence type="ECO:0000256" key="1">
    <source>
        <dbReference type="ARBA" id="ARBA00004123"/>
    </source>
</evidence>
<dbReference type="Proteomes" id="UP000324222">
    <property type="component" value="Unassembled WGS sequence"/>
</dbReference>
<evidence type="ECO:0000313" key="3">
    <source>
        <dbReference type="Proteomes" id="UP000324222"/>
    </source>
</evidence>
<dbReference type="Gene3D" id="1.10.10.60">
    <property type="entry name" value="Homeodomain-like"/>
    <property type="match status" value="1"/>
</dbReference>
<sequence length="162" mass="17722">MFEEVTPCGTLLSVNDTLRPQRRTVSRYYFNKLSPDSQQINSNNMHFAQFQKWAIDGSTTAAGKLDITAKVEAGVKIHKVGRLYSINESTVCNMVKCKDVIKNTVQEASPHASCSAAVNDGATNPRPNSTFLLQAHRSATACKNDQFEGSYGEFLGVSFGVP</sequence>
<dbReference type="GO" id="GO:0005634">
    <property type="term" value="C:nucleus"/>
    <property type="evidence" value="ECO:0007669"/>
    <property type="project" value="UniProtKB-SubCell"/>
</dbReference>
<dbReference type="SUPFAM" id="SSF46689">
    <property type="entry name" value="Homeodomain-like"/>
    <property type="match status" value="1"/>
</dbReference>
<reference evidence="2 3" key="1">
    <citation type="submission" date="2019-05" db="EMBL/GenBank/DDBJ databases">
        <title>Another draft genome of Portunus trituberculatus and its Hox gene families provides insights of decapod evolution.</title>
        <authorList>
            <person name="Jeong J.-H."/>
            <person name="Song I."/>
            <person name="Kim S."/>
            <person name="Choi T."/>
            <person name="Kim D."/>
            <person name="Ryu S."/>
            <person name="Kim W."/>
        </authorList>
    </citation>
    <scope>NUCLEOTIDE SEQUENCE [LARGE SCALE GENOMIC DNA]</scope>
    <source>
        <tissue evidence="2">Muscle</tissue>
    </source>
</reference>
<comment type="caution">
    <text evidence="2">The sequence shown here is derived from an EMBL/GenBank/DDBJ whole genome shotgun (WGS) entry which is preliminary data.</text>
</comment>
<accession>A0A5B7EVU0</accession>
<proteinExistence type="predicted"/>
<dbReference type="AlphaFoldDB" id="A0A5B7EVU0"/>
<organism evidence="2 3">
    <name type="scientific">Portunus trituberculatus</name>
    <name type="common">Swimming crab</name>
    <name type="synonym">Neptunus trituberculatus</name>
    <dbReference type="NCBI Taxonomy" id="210409"/>
    <lineage>
        <taxon>Eukaryota</taxon>
        <taxon>Metazoa</taxon>
        <taxon>Ecdysozoa</taxon>
        <taxon>Arthropoda</taxon>
        <taxon>Crustacea</taxon>
        <taxon>Multicrustacea</taxon>
        <taxon>Malacostraca</taxon>
        <taxon>Eumalacostraca</taxon>
        <taxon>Eucarida</taxon>
        <taxon>Decapoda</taxon>
        <taxon>Pleocyemata</taxon>
        <taxon>Brachyura</taxon>
        <taxon>Eubrachyura</taxon>
        <taxon>Portunoidea</taxon>
        <taxon>Portunidae</taxon>
        <taxon>Portuninae</taxon>
        <taxon>Portunus</taxon>
    </lineage>
</organism>
<keyword evidence="3" id="KW-1185">Reference proteome</keyword>
<comment type="subcellular location">
    <subcellularLocation>
        <location evidence="1">Nucleus</location>
    </subcellularLocation>
</comment>
<protein>
    <submittedName>
        <fullName evidence="2">Uncharacterized protein</fullName>
    </submittedName>
</protein>
<dbReference type="InterPro" id="IPR009057">
    <property type="entry name" value="Homeodomain-like_sf"/>
</dbReference>
<evidence type="ECO:0000313" key="2">
    <source>
        <dbReference type="EMBL" id="MPC37306.1"/>
    </source>
</evidence>
<gene>
    <name evidence="2" type="ORF">E2C01_030780</name>
</gene>
<dbReference type="EMBL" id="VSRR010003742">
    <property type="protein sequence ID" value="MPC37306.1"/>
    <property type="molecule type" value="Genomic_DNA"/>
</dbReference>
<name>A0A5B7EVU0_PORTR</name>